<accession>A0A0B2UN13</accession>
<feature type="region of interest" description="Disordered" evidence="1">
    <location>
        <begin position="78"/>
        <end position="114"/>
    </location>
</feature>
<comment type="caution">
    <text evidence="2">The sequence shown here is derived from an EMBL/GenBank/DDBJ whole genome shotgun (WGS) entry which is preliminary data.</text>
</comment>
<sequence length="137" mass="15113">MQSSKLMEGEGAEQEIALDHYHHFPALDAGPGSIGSDDEMATRWQAAVNEAFLESRAKHFGQKSVPFTGSAFRNITFSGEASSRGSERVLTVQDDYRRSREAGDKSMSSCEGSTLGRLNINVEEAWLRNNRTTIRDG</sequence>
<dbReference type="AlphaFoldDB" id="A0A0B2UN13"/>
<dbReference type="Proteomes" id="UP000031036">
    <property type="component" value="Unassembled WGS sequence"/>
</dbReference>
<evidence type="ECO:0000256" key="1">
    <source>
        <dbReference type="SAM" id="MobiDB-lite"/>
    </source>
</evidence>
<dbReference type="EMBL" id="JPKZ01003252">
    <property type="protein sequence ID" value="KHN72401.1"/>
    <property type="molecule type" value="Genomic_DNA"/>
</dbReference>
<keyword evidence="3" id="KW-1185">Reference proteome</keyword>
<evidence type="ECO:0000313" key="3">
    <source>
        <dbReference type="Proteomes" id="UP000031036"/>
    </source>
</evidence>
<reference evidence="2 3" key="1">
    <citation type="submission" date="2014-11" db="EMBL/GenBank/DDBJ databases">
        <title>Genetic blueprint of the zoonotic pathogen Toxocara canis.</title>
        <authorList>
            <person name="Zhu X.-Q."/>
            <person name="Korhonen P.K."/>
            <person name="Cai H."/>
            <person name="Young N.D."/>
            <person name="Nejsum P."/>
            <person name="von Samson-Himmelstjerna G."/>
            <person name="Boag P.R."/>
            <person name="Tan P."/>
            <person name="Li Q."/>
            <person name="Min J."/>
            <person name="Yang Y."/>
            <person name="Wang X."/>
            <person name="Fang X."/>
            <person name="Hall R.S."/>
            <person name="Hofmann A."/>
            <person name="Sternberg P.W."/>
            <person name="Jex A.R."/>
            <person name="Gasser R.B."/>
        </authorList>
    </citation>
    <scope>NUCLEOTIDE SEQUENCE [LARGE SCALE GENOMIC DNA]</scope>
    <source>
        <strain evidence="2">PN_DK_2014</strain>
    </source>
</reference>
<gene>
    <name evidence="2" type="ORF">Tcan_12803</name>
</gene>
<proteinExistence type="predicted"/>
<organism evidence="2 3">
    <name type="scientific">Toxocara canis</name>
    <name type="common">Canine roundworm</name>
    <dbReference type="NCBI Taxonomy" id="6265"/>
    <lineage>
        <taxon>Eukaryota</taxon>
        <taxon>Metazoa</taxon>
        <taxon>Ecdysozoa</taxon>
        <taxon>Nematoda</taxon>
        <taxon>Chromadorea</taxon>
        <taxon>Rhabditida</taxon>
        <taxon>Spirurina</taxon>
        <taxon>Ascaridomorpha</taxon>
        <taxon>Ascaridoidea</taxon>
        <taxon>Toxocaridae</taxon>
        <taxon>Toxocara</taxon>
    </lineage>
</organism>
<protein>
    <submittedName>
        <fullName evidence="2">Uncharacterized protein</fullName>
    </submittedName>
</protein>
<name>A0A0B2UN13_TOXCA</name>
<evidence type="ECO:0000313" key="2">
    <source>
        <dbReference type="EMBL" id="KHN72401.1"/>
    </source>
</evidence>
<feature type="compositionally biased region" description="Basic and acidic residues" evidence="1">
    <location>
        <begin position="94"/>
        <end position="104"/>
    </location>
</feature>